<evidence type="ECO:0000313" key="9">
    <source>
        <dbReference type="Proteomes" id="UP000199021"/>
    </source>
</evidence>
<sequence length="343" mass="37364">MPTYHSKAPLRIGLAGGGTDVSPFSDLYGGAILNATVSLYARASLTPREDDRIILKSIDRDEHLELTVSHFLDPDEGPLKLQKGVYNRIVKDYLGGKGQGFELVTSIDVSSGSGLGTSSTLLTAVLGAFVEWLKLPLGEYDVAQLAYDIERVDLGMAGGKQDQYAAIFGGVNFMEFYADNRVIVNPLRIREEILESLNLHLLLLYTQTTRESANIIEQQQENIKEENASALDATQRLKAQAFEMKESLLKNDVEKIGPILARGWEAKRMIAKGISSPFIDAIYETAIGAGATGGKISGAGGGGYMIFFCPGNSRYDVIEALDAINVHVQPYTFVDKGLFSWTS</sequence>
<accession>A0A1H9LJY0</accession>
<proteinExistence type="inferred from homology"/>
<gene>
    <name evidence="8" type="ORF">SAMN05444359_12462</name>
</gene>
<evidence type="ECO:0000313" key="8">
    <source>
        <dbReference type="EMBL" id="SER11507.1"/>
    </source>
</evidence>
<dbReference type="PANTHER" id="PTHR32463">
    <property type="entry name" value="L-FUCOSE KINASE"/>
    <property type="match status" value="1"/>
</dbReference>
<dbReference type="InterPro" id="IPR013750">
    <property type="entry name" value="GHMP_kinase_C_dom"/>
</dbReference>
<comment type="similarity">
    <text evidence="5">Belongs to the GHMP kinase family.</text>
</comment>
<dbReference type="PRINTS" id="PR00960">
    <property type="entry name" value="LMBPPROTEIN"/>
</dbReference>
<evidence type="ECO:0000256" key="2">
    <source>
        <dbReference type="ARBA" id="ARBA00022741"/>
    </source>
</evidence>
<dbReference type="InterPro" id="IPR014606">
    <property type="entry name" value="Heptose_7-P_kinase"/>
</dbReference>
<keyword evidence="2" id="KW-0547">Nucleotide-binding</keyword>
<dbReference type="EMBL" id="FOFB01000024">
    <property type="protein sequence ID" value="SER11507.1"/>
    <property type="molecule type" value="Genomic_DNA"/>
</dbReference>
<dbReference type="GO" id="GO:0042352">
    <property type="term" value="P:GDP-L-fucose salvage"/>
    <property type="evidence" value="ECO:0007669"/>
    <property type="project" value="TreeGrafter"/>
</dbReference>
<dbReference type="GO" id="GO:0050201">
    <property type="term" value="F:fucokinase activity"/>
    <property type="evidence" value="ECO:0007669"/>
    <property type="project" value="TreeGrafter"/>
</dbReference>
<dbReference type="InterPro" id="IPR052203">
    <property type="entry name" value="GHMP_Kinase-Related"/>
</dbReference>
<dbReference type="OrthoDB" id="9812992at2"/>
<dbReference type="Pfam" id="PF00288">
    <property type="entry name" value="GHMP_kinases_N"/>
    <property type="match status" value="1"/>
</dbReference>
<dbReference type="Gene3D" id="3.30.230.120">
    <property type="match status" value="1"/>
</dbReference>
<keyword evidence="3 8" id="KW-0418">Kinase</keyword>
<keyword evidence="4" id="KW-0067">ATP-binding</keyword>
<protein>
    <submittedName>
        <fullName evidence="8">D-glycero-alpha-D-manno-heptose-7-phosphate kinase</fullName>
    </submittedName>
</protein>
<organism evidence="8 9">
    <name type="scientific">Neolewinella agarilytica</name>
    <dbReference type="NCBI Taxonomy" id="478744"/>
    <lineage>
        <taxon>Bacteria</taxon>
        <taxon>Pseudomonadati</taxon>
        <taxon>Bacteroidota</taxon>
        <taxon>Saprospiria</taxon>
        <taxon>Saprospirales</taxon>
        <taxon>Lewinellaceae</taxon>
        <taxon>Neolewinella</taxon>
    </lineage>
</organism>
<dbReference type="AlphaFoldDB" id="A0A1H9LJY0"/>
<name>A0A1H9LJY0_9BACT</name>
<feature type="domain" description="GHMP kinase N-terminal" evidence="6">
    <location>
        <begin position="85"/>
        <end position="170"/>
    </location>
</feature>
<reference evidence="9" key="1">
    <citation type="submission" date="2016-10" db="EMBL/GenBank/DDBJ databases">
        <authorList>
            <person name="Varghese N."/>
            <person name="Submissions S."/>
        </authorList>
    </citation>
    <scope>NUCLEOTIDE SEQUENCE [LARGE SCALE GENOMIC DNA]</scope>
    <source>
        <strain evidence="9">DSM 24740</strain>
    </source>
</reference>
<evidence type="ECO:0000259" key="7">
    <source>
        <dbReference type="Pfam" id="PF08544"/>
    </source>
</evidence>
<dbReference type="Pfam" id="PF08544">
    <property type="entry name" value="GHMP_kinases_C"/>
    <property type="match status" value="1"/>
</dbReference>
<dbReference type="PIRSF" id="PIRSF036406">
    <property type="entry name" value="Hept_kin"/>
    <property type="match status" value="1"/>
</dbReference>
<dbReference type="InParanoid" id="A0A1H9LJY0"/>
<dbReference type="SUPFAM" id="SSF54211">
    <property type="entry name" value="Ribosomal protein S5 domain 2-like"/>
    <property type="match status" value="1"/>
</dbReference>
<dbReference type="InterPro" id="IPR020568">
    <property type="entry name" value="Ribosomal_Su5_D2-typ_SF"/>
</dbReference>
<keyword evidence="1" id="KW-0808">Transferase</keyword>
<dbReference type="SUPFAM" id="SSF55060">
    <property type="entry name" value="GHMP Kinase, C-terminal domain"/>
    <property type="match status" value="1"/>
</dbReference>
<dbReference type="GO" id="GO:0005524">
    <property type="term" value="F:ATP binding"/>
    <property type="evidence" value="ECO:0007669"/>
    <property type="project" value="UniProtKB-KW"/>
</dbReference>
<keyword evidence="9" id="KW-1185">Reference proteome</keyword>
<evidence type="ECO:0000256" key="4">
    <source>
        <dbReference type="ARBA" id="ARBA00022840"/>
    </source>
</evidence>
<dbReference type="InterPro" id="IPR001174">
    <property type="entry name" value="HddA/FKP"/>
</dbReference>
<dbReference type="InterPro" id="IPR036554">
    <property type="entry name" value="GHMP_kinase_C_sf"/>
</dbReference>
<evidence type="ECO:0000256" key="1">
    <source>
        <dbReference type="ARBA" id="ARBA00022679"/>
    </source>
</evidence>
<dbReference type="STRING" id="478744.SAMN05444359_12462"/>
<dbReference type="InterPro" id="IPR006204">
    <property type="entry name" value="GHMP_kinase_N_dom"/>
</dbReference>
<dbReference type="PANTHER" id="PTHR32463:SF0">
    <property type="entry name" value="L-FUCOSE KINASE"/>
    <property type="match status" value="1"/>
</dbReference>
<evidence type="ECO:0000256" key="5">
    <source>
        <dbReference type="ARBA" id="ARBA00038121"/>
    </source>
</evidence>
<evidence type="ECO:0000259" key="6">
    <source>
        <dbReference type="Pfam" id="PF00288"/>
    </source>
</evidence>
<evidence type="ECO:0000256" key="3">
    <source>
        <dbReference type="ARBA" id="ARBA00022777"/>
    </source>
</evidence>
<feature type="domain" description="GHMP kinase C-terminal" evidence="7">
    <location>
        <begin position="244"/>
        <end position="322"/>
    </location>
</feature>
<dbReference type="RefSeq" id="WP_090171661.1">
    <property type="nucleotide sequence ID" value="NZ_FOFB01000024.1"/>
</dbReference>
<dbReference type="Proteomes" id="UP000199021">
    <property type="component" value="Unassembled WGS sequence"/>
</dbReference>